<feature type="transmembrane region" description="Helical" evidence="7">
    <location>
        <begin position="259"/>
        <end position="282"/>
    </location>
</feature>
<evidence type="ECO:0000256" key="8">
    <source>
        <dbReference type="SAM" id="MobiDB-lite"/>
    </source>
</evidence>
<dbReference type="GO" id="GO:0055085">
    <property type="term" value="P:transmembrane transport"/>
    <property type="evidence" value="ECO:0007669"/>
    <property type="project" value="InterPro"/>
</dbReference>
<evidence type="ECO:0000256" key="6">
    <source>
        <dbReference type="ARBA" id="ARBA00023136"/>
    </source>
</evidence>
<dbReference type="Gene3D" id="1.10.3720.10">
    <property type="entry name" value="MetI-like"/>
    <property type="match status" value="1"/>
</dbReference>
<feature type="compositionally biased region" description="Polar residues" evidence="8">
    <location>
        <begin position="1"/>
        <end position="15"/>
    </location>
</feature>
<evidence type="ECO:0000256" key="5">
    <source>
        <dbReference type="ARBA" id="ARBA00022989"/>
    </source>
</evidence>
<evidence type="ECO:0000256" key="7">
    <source>
        <dbReference type="RuleBase" id="RU363032"/>
    </source>
</evidence>
<keyword evidence="4 7" id="KW-0812">Transmembrane</keyword>
<keyword evidence="6 7" id="KW-0472">Membrane</keyword>
<gene>
    <name evidence="10" type="ORF">FBY41_0104</name>
</gene>
<dbReference type="InterPro" id="IPR000515">
    <property type="entry name" value="MetI-like"/>
</dbReference>
<comment type="caution">
    <text evidence="10">The sequence shown here is derived from an EMBL/GenBank/DDBJ whole genome shotgun (WGS) entry which is preliminary data.</text>
</comment>
<dbReference type="CDD" id="cd06261">
    <property type="entry name" value="TM_PBP2"/>
    <property type="match status" value="1"/>
</dbReference>
<dbReference type="InterPro" id="IPR035906">
    <property type="entry name" value="MetI-like_sf"/>
</dbReference>
<dbReference type="RefSeq" id="WP_141841494.1">
    <property type="nucleotide sequence ID" value="NZ_VFPM01000001.1"/>
</dbReference>
<protein>
    <submittedName>
        <fullName evidence="10">Carbohydrate ABC transporter membrane protein 2 (CUT1 family)</fullName>
    </submittedName>
</protein>
<dbReference type="PROSITE" id="PS50928">
    <property type="entry name" value="ABC_TM1"/>
    <property type="match status" value="1"/>
</dbReference>
<evidence type="ECO:0000256" key="2">
    <source>
        <dbReference type="ARBA" id="ARBA00022448"/>
    </source>
</evidence>
<evidence type="ECO:0000256" key="3">
    <source>
        <dbReference type="ARBA" id="ARBA00022475"/>
    </source>
</evidence>
<dbReference type="Proteomes" id="UP000316747">
    <property type="component" value="Unassembled WGS sequence"/>
</dbReference>
<dbReference type="AlphaFoldDB" id="A0A543HZL8"/>
<dbReference type="PANTHER" id="PTHR43744:SF12">
    <property type="entry name" value="ABC TRANSPORTER PERMEASE PROTEIN MG189-RELATED"/>
    <property type="match status" value="1"/>
</dbReference>
<dbReference type="EMBL" id="VFPM01000001">
    <property type="protein sequence ID" value="TQM63758.1"/>
    <property type="molecule type" value="Genomic_DNA"/>
</dbReference>
<feature type="domain" description="ABC transmembrane type-1" evidence="9">
    <location>
        <begin position="92"/>
        <end position="283"/>
    </location>
</feature>
<keyword evidence="2 7" id="KW-0813">Transport</keyword>
<dbReference type="SUPFAM" id="SSF161098">
    <property type="entry name" value="MetI-like"/>
    <property type="match status" value="1"/>
</dbReference>
<accession>A0A543HZL8</accession>
<proteinExistence type="inferred from homology"/>
<sequence>MTTLTQSEPSRSTSAPGEHGPNRRQIKPLTVLRFFLVLVGACVMVLPFLMMVSTSLEPNTATLPTPPHIFPLNFTTENYSEALGSSNFGLYFLNSLYVAVLTTFFVVLISSLTAFAFARFDFRFKNVLFGLLLAGLMIPGIVLIVPQFVLAKTLGMTDSLNGLVFFYTAGQIAFTTFLLRGFFERVPKELDEAMTVDGTTVFTRFIRLYLPLARPALATAAVFAFLGAWDEFVWALTVISDADKRTLPLGIAAFQGEHGSAWGLVFAGSTLAVIPVIIVYVAGQKHLISGITAGAVK</sequence>
<keyword evidence="11" id="KW-1185">Reference proteome</keyword>
<comment type="subcellular location">
    <subcellularLocation>
        <location evidence="1 7">Cell membrane</location>
        <topology evidence="1 7">Multi-pass membrane protein</topology>
    </subcellularLocation>
</comment>
<keyword evidence="3" id="KW-1003">Cell membrane</keyword>
<comment type="similarity">
    <text evidence="7">Belongs to the binding-protein-dependent transport system permease family.</text>
</comment>
<feature type="transmembrane region" description="Helical" evidence="7">
    <location>
        <begin position="96"/>
        <end position="120"/>
    </location>
</feature>
<feature type="region of interest" description="Disordered" evidence="8">
    <location>
        <begin position="1"/>
        <end position="22"/>
    </location>
</feature>
<reference evidence="10 11" key="1">
    <citation type="submission" date="2019-06" db="EMBL/GenBank/DDBJ databases">
        <title>Genome sequencing of plant associated microbes to promote plant fitness in Sorghum bicolor and Oryza sativa.</title>
        <authorList>
            <person name="Coleman-Derr D."/>
        </authorList>
    </citation>
    <scope>NUCLEOTIDE SEQUENCE [LARGE SCALE GENOMIC DNA]</scope>
    <source>
        <strain evidence="10 11">KV-663</strain>
    </source>
</reference>
<name>A0A543HZL8_9MICO</name>
<evidence type="ECO:0000313" key="10">
    <source>
        <dbReference type="EMBL" id="TQM63758.1"/>
    </source>
</evidence>
<organism evidence="10 11">
    <name type="scientific">Humibacillus xanthopallidus</name>
    <dbReference type="NCBI Taxonomy" id="412689"/>
    <lineage>
        <taxon>Bacteria</taxon>
        <taxon>Bacillati</taxon>
        <taxon>Actinomycetota</taxon>
        <taxon>Actinomycetes</taxon>
        <taxon>Micrococcales</taxon>
        <taxon>Intrasporangiaceae</taxon>
        <taxon>Humibacillus</taxon>
    </lineage>
</organism>
<feature type="transmembrane region" description="Helical" evidence="7">
    <location>
        <begin position="127"/>
        <end position="150"/>
    </location>
</feature>
<evidence type="ECO:0000313" key="11">
    <source>
        <dbReference type="Proteomes" id="UP000316747"/>
    </source>
</evidence>
<dbReference type="PANTHER" id="PTHR43744">
    <property type="entry name" value="ABC TRANSPORTER PERMEASE PROTEIN MG189-RELATED-RELATED"/>
    <property type="match status" value="1"/>
</dbReference>
<dbReference type="GO" id="GO:0005886">
    <property type="term" value="C:plasma membrane"/>
    <property type="evidence" value="ECO:0007669"/>
    <property type="project" value="UniProtKB-SubCell"/>
</dbReference>
<dbReference type="OrthoDB" id="9794684at2"/>
<feature type="transmembrane region" description="Helical" evidence="7">
    <location>
        <begin position="162"/>
        <end position="183"/>
    </location>
</feature>
<keyword evidence="5 7" id="KW-1133">Transmembrane helix</keyword>
<evidence type="ECO:0000259" key="9">
    <source>
        <dbReference type="PROSITE" id="PS50928"/>
    </source>
</evidence>
<feature type="transmembrane region" description="Helical" evidence="7">
    <location>
        <begin position="216"/>
        <end position="239"/>
    </location>
</feature>
<evidence type="ECO:0000256" key="4">
    <source>
        <dbReference type="ARBA" id="ARBA00022692"/>
    </source>
</evidence>
<dbReference type="Pfam" id="PF00528">
    <property type="entry name" value="BPD_transp_1"/>
    <property type="match status" value="1"/>
</dbReference>
<evidence type="ECO:0000256" key="1">
    <source>
        <dbReference type="ARBA" id="ARBA00004651"/>
    </source>
</evidence>
<feature type="transmembrane region" description="Helical" evidence="7">
    <location>
        <begin position="31"/>
        <end position="50"/>
    </location>
</feature>